<dbReference type="NCBIfam" id="TIGR00040">
    <property type="entry name" value="yfcE"/>
    <property type="match status" value="1"/>
</dbReference>
<dbReference type="RefSeq" id="WP_255836748.1">
    <property type="nucleotide sequence ID" value="NZ_CP073346.1"/>
</dbReference>
<protein>
    <recommendedName>
        <fullName evidence="2">Phosphoesterase</fullName>
        <ecNumber evidence="2">3.1.4.-</ecNumber>
    </recommendedName>
</protein>
<name>A0ABY5H3F1_9PSED</name>
<dbReference type="EC" id="3.1.4.-" evidence="2"/>
<accession>A0ABY5H3F1</accession>
<dbReference type="Proteomes" id="UP001059672">
    <property type="component" value="Chromosome"/>
</dbReference>
<dbReference type="InterPro" id="IPR029052">
    <property type="entry name" value="Metallo-depent_PP-like"/>
</dbReference>
<proteinExistence type="inferred from homology"/>
<organism evidence="4 5">
    <name type="scientific">Pseudomonas benzenivorans</name>
    <dbReference type="NCBI Taxonomy" id="556533"/>
    <lineage>
        <taxon>Bacteria</taxon>
        <taxon>Pseudomonadati</taxon>
        <taxon>Pseudomonadota</taxon>
        <taxon>Gammaproteobacteria</taxon>
        <taxon>Pseudomonadales</taxon>
        <taxon>Pseudomonadaceae</taxon>
        <taxon>Pseudomonas</taxon>
    </lineage>
</organism>
<dbReference type="InterPro" id="IPR000979">
    <property type="entry name" value="Phosphodiesterase_MJ0936/Vps29"/>
</dbReference>
<evidence type="ECO:0000256" key="1">
    <source>
        <dbReference type="ARBA" id="ARBA00008950"/>
    </source>
</evidence>
<feature type="domain" description="Calcineurin-like phosphoesterase" evidence="3">
    <location>
        <begin position="9"/>
        <end position="148"/>
    </location>
</feature>
<dbReference type="EMBL" id="CP073346">
    <property type="protein sequence ID" value="UTW06168.1"/>
    <property type="molecule type" value="Genomic_DNA"/>
</dbReference>
<dbReference type="SUPFAM" id="SSF56300">
    <property type="entry name" value="Metallo-dependent phosphatases"/>
    <property type="match status" value="1"/>
</dbReference>
<reference evidence="4" key="1">
    <citation type="submission" date="2021-04" db="EMBL/GenBank/DDBJ databases">
        <title>Oceanospirillales bacteria with DddD are important DMSP degraders in coastal seawater.</title>
        <authorList>
            <person name="Liu J."/>
        </authorList>
    </citation>
    <scope>NUCLEOTIDE SEQUENCE</scope>
    <source>
        <strain evidence="4">D13-4</strain>
    </source>
</reference>
<sequence length="160" mass="17331">MPQSSTPGLRIGVIADTHGLLREEALAQLQGCDRLIHAGDIGNPEILARLEAIAPLTVVRGNNDRADWAQQLPERLRLRFGEIGVYLLHDLKQLDIDPGAEGIGVVIAGHSHKPLLETRQGVLYLNPGSAGPRRFKLPVSLGLLHIDAKGVRGELIELTL</sequence>
<evidence type="ECO:0000259" key="3">
    <source>
        <dbReference type="Pfam" id="PF12850"/>
    </source>
</evidence>
<evidence type="ECO:0000313" key="4">
    <source>
        <dbReference type="EMBL" id="UTW06168.1"/>
    </source>
</evidence>
<keyword evidence="2" id="KW-0479">Metal-binding</keyword>
<comment type="similarity">
    <text evidence="1 2">Belongs to the metallophosphoesterase superfamily. YfcE family.</text>
</comment>
<evidence type="ECO:0000256" key="2">
    <source>
        <dbReference type="RuleBase" id="RU362039"/>
    </source>
</evidence>
<dbReference type="Pfam" id="PF12850">
    <property type="entry name" value="Metallophos_2"/>
    <property type="match status" value="1"/>
</dbReference>
<dbReference type="Gene3D" id="3.60.21.10">
    <property type="match status" value="1"/>
</dbReference>
<keyword evidence="5" id="KW-1185">Reference proteome</keyword>
<comment type="cofactor">
    <cofactor evidence="2">
        <name>a divalent metal cation</name>
        <dbReference type="ChEBI" id="CHEBI:60240"/>
    </cofactor>
</comment>
<dbReference type="InterPro" id="IPR024654">
    <property type="entry name" value="Calcineurin-like_PHP_lpxH"/>
</dbReference>
<evidence type="ECO:0000313" key="5">
    <source>
        <dbReference type="Proteomes" id="UP001059672"/>
    </source>
</evidence>
<gene>
    <name evidence="4" type="ORF">KDW96_13335</name>
</gene>
<dbReference type="PANTHER" id="PTHR11124">
    <property type="entry name" value="VACUOLAR SORTING PROTEIN VPS29"/>
    <property type="match status" value="1"/>
</dbReference>